<feature type="domain" description="Nucleotidyl transferase" evidence="8">
    <location>
        <begin position="11"/>
        <end position="285"/>
    </location>
</feature>
<sequence length="363" mass="41077">MTGTNKDNYYAILMAGGIGSRFWPSSKASNPKQFLDILGVGETLFQTTYNRLSGLIPHENIYILTNEKYVDKVKEQLPSVKDEQIVPEPEMRNTAPSILLGAMKIHKKNENALMIVAPSDHWIDNEDEFIASVQKGFDFAEQNEGLVTLGVEPAFPNTGYGYIKYDKEGEDELRKVRAFTEKPSLKKAAEFIKAGNYSWNAGIFIWSSSYIIESFKTLMPGMFQLFEKGTESLNTADEKEFLQKNYKLADTISIDYAILEKSEKVFVIPVHFKWSDLGTWSAIQKELPLDENGNTAINARVVAQDSKDNIISSSSKKVVALRKISEMIIIEDDEILMIIPKSEEQEIKKLREEVMEKFGKDLG</sequence>
<dbReference type="Pfam" id="PF00483">
    <property type="entry name" value="NTP_transferase"/>
    <property type="match status" value="1"/>
</dbReference>
<dbReference type="RefSeq" id="WP_107010967.1">
    <property type="nucleotide sequence ID" value="NZ_CP028136.1"/>
</dbReference>
<evidence type="ECO:0000256" key="3">
    <source>
        <dbReference type="ARBA" id="ARBA00022679"/>
    </source>
</evidence>
<keyword evidence="10" id="KW-1185">Reference proteome</keyword>
<accession>A0A2R3Z1Q6</accession>
<dbReference type="InterPro" id="IPR029044">
    <property type="entry name" value="Nucleotide-diphossugar_trans"/>
</dbReference>
<evidence type="ECO:0000259" key="8">
    <source>
        <dbReference type="Pfam" id="PF00483"/>
    </source>
</evidence>
<name>A0A2R3Z1Q6_9FLAO</name>
<evidence type="ECO:0000313" key="10">
    <source>
        <dbReference type="Proteomes" id="UP000241507"/>
    </source>
</evidence>
<keyword evidence="3 9" id="KW-0808">Transferase</keyword>
<evidence type="ECO:0000313" key="9">
    <source>
        <dbReference type="EMBL" id="AVR44189.1"/>
    </source>
</evidence>
<proteinExistence type="inferred from homology"/>
<dbReference type="SUPFAM" id="SSF53448">
    <property type="entry name" value="Nucleotide-diphospho-sugar transferases"/>
    <property type="match status" value="1"/>
</dbReference>
<dbReference type="EC" id="2.7.7.13" evidence="2"/>
<dbReference type="EMBL" id="CP028136">
    <property type="protein sequence ID" value="AVR44189.1"/>
    <property type="molecule type" value="Genomic_DNA"/>
</dbReference>
<dbReference type="FunFam" id="3.90.550.10:FF:000046">
    <property type="entry name" value="Mannose-1-phosphate guanylyltransferase (GDP)"/>
    <property type="match status" value="1"/>
</dbReference>
<keyword evidence="6" id="KW-0342">GTP-binding</keyword>
<evidence type="ECO:0000256" key="6">
    <source>
        <dbReference type="ARBA" id="ARBA00023134"/>
    </source>
</evidence>
<evidence type="ECO:0000256" key="1">
    <source>
        <dbReference type="ARBA" id="ARBA00006115"/>
    </source>
</evidence>
<reference evidence="10" key="1">
    <citation type="submission" date="2018-03" db="EMBL/GenBank/DDBJ databases">
        <title>Gramella fulva sp. nov., isolated from a dry surface of tidal flat.</title>
        <authorList>
            <person name="Hwang S.H."/>
            <person name="Hwang W.M."/>
            <person name="Kang K."/>
            <person name="Ahn T.-Y."/>
        </authorList>
    </citation>
    <scope>NUCLEOTIDE SEQUENCE [LARGE SCALE GENOMIC DNA]</scope>
    <source>
        <strain evidence="10">SH35</strain>
    </source>
</reference>
<dbReference type="GO" id="GO:0005525">
    <property type="term" value="F:GTP binding"/>
    <property type="evidence" value="ECO:0007669"/>
    <property type="project" value="UniProtKB-KW"/>
</dbReference>
<dbReference type="GO" id="GO:0009298">
    <property type="term" value="P:GDP-mannose biosynthetic process"/>
    <property type="evidence" value="ECO:0007669"/>
    <property type="project" value="TreeGrafter"/>
</dbReference>
<evidence type="ECO:0000256" key="2">
    <source>
        <dbReference type="ARBA" id="ARBA00012387"/>
    </source>
</evidence>
<comment type="catalytic activity">
    <reaction evidence="7">
        <text>alpha-D-mannose 1-phosphate + GTP + H(+) = GDP-alpha-D-mannose + diphosphate</text>
        <dbReference type="Rhea" id="RHEA:15229"/>
        <dbReference type="ChEBI" id="CHEBI:15378"/>
        <dbReference type="ChEBI" id="CHEBI:33019"/>
        <dbReference type="ChEBI" id="CHEBI:37565"/>
        <dbReference type="ChEBI" id="CHEBI:57527"/>
        <dbReference type="ChEBI" id="CHEBI:58409"/>
        <dbReference type="EC" id="2.7.7.13"/>
    </reaction>
</comment>
<dbReference type="InterPro" id="IPR049577">
    <property type="entry name" value="GMPP_N"/>
</dbReference>
<dbReference type="Gene3D" id="3.90.550.10">
    <property type="entry name" value="Spore Coat Polysaccharide Biosynthesis Protein SpsA, Chain A"/>
    <property type="match status" value="1"/>
</dbReference>
<dbReference type="GO" id="GO:0004475">
    <property type="term" value="F:mannose-1-phosphate guanylyltransferase (GTP) activity"/>
    <property type="evidence" value="ECO:0007669"/>
    <property type="project" value="UniProtKB-EC"/>
</dbReference>
<evidence type="ECO:0000256" key="7">
    <source>
        <dbReference type="ARBA" id="ARBA00047343"/>
    </source>
</evidence>
<dbReference type="PANTHER" id="PTHR46390">
    <property type="entry name" value="MANNOSE-1-PHOSPHATE GUANYLYLTRANSFERASE"/>
    <property type="match status" value="1"/>
</dbReference>
<organism evidence="9 10">
    <name type="scientific">Christiangramia fulva</name>
    <dbReference type="NCBI Taxonomy" id="2126553"/>
    <lineage>
        <taxon>Bacteria</taxon>
        <taxon>Pseudomonadati</taxon>
        <taxon>Bacteroidota</taxon>
        <taxon>Flavobacteriia</taxon>
        <taxon>Flavobacteriales</taxon>
        <taxon>Flavobacteriaceae</taxon>
        <taxon>Christiangramia</taxon>
    </lineage>
</organism>
<comment type="similarity">
    <text evidence="1">Belongs to the mannose-6-phosphate isomerase type 2 family.</text>
</comment>
<dbReference type="InterPro" id="IPR005835">
    <property type="entry name" value="NTP_transferase_dom"/>
</dbReference>
<evidence type="ECO:0000256" key="5">
    <source>
        <dbReference type="ARBA" id="ARBA00022741"/>
    </source>
</evidence>
<keyword evidence="4 9" id="KW-0548">Nucleotidyltransferase</keyword>
<dbReference type="OrthoDB" id="9806359at2"/>
<dbReference type="InterPro" id="IPR051161">
    <property type="entry name" value="Mannose-6P_isomerase_type2"/>
</dbReference>
<evidence type="ECO:0000256" key="4">
    <source>
        <dbReference type="ARBA" id="ARBA00022695"/>
    </source>
</evidence>
<dbReference type="SUPFAM" id="SSF159283">
    <property type="entry name" value="Guanosine diphospho-D-mannose pyrophosphorylase/mannose-6-phosphate isomerase linker domain"/>
    <property type="match status" value="1"/>
</dbReference>
<dbReference type="PANTHER" id="PTHR46390:SF1">
    <property type="entry name" value="MANNOSE-1-PHOSPHATE GUANYLYLTRANSFERASE"/>
    <property type="match status" value="1"/>
</dbReference>
<dbReference type="CDD" id="cd02509">
    <property type="entry name" value="GDP-M1P_Guanylyltransferase"/>
    <property type="match status" value="1"/>
</dbReference>
<protein>
    <recommendedName>
        <fullName evidence="2">mannose-1-phosphate guanylyltransferase</fullName>
        <ecNumber evidence="2">2.7.7.13</ecNumber>
    </recommendedName>
</protein>
<dbReference type="AlphaFoldDB" id="A0A2R3Z1Q6"/>
<keyword evidence="5" id="KW-0547">Nucleotide-binding</keyword>
<dbReference type="KEGG" id="grs:C7S20_02310"/>
<dbReference type="Proteomes" id="UP000241507">
    <property type="component" value="Chromosome"/>
</dbReference>
<gene>
    <name evidence="9" type="ORF">C7S20_02310</name>
</gene>